<dbReference type="FunFam" id="3.30.830.10:FF:000015">
    <property type="entry name" value="Putative zinc metalloprotease"/>
    <property type="match status" value="1"/>
</dbReference>
<evidence type="ECO:0000259" key="1">
    <source>
        <dbReference type="Pfam" id="PF00675"/>
    </source>
</evidence>
<dbReference type="InterPro" id="IPR011765">
    <property type="entry name" value="Pept_M16_N"/>
</dbReference>
<evidence type="ECO:0000259" key="2">
    <source>
        <dbReference type="Pfam" id="PF05193"/>
    </source>
</evidence>
<feature type="domain" description="Peptidase M16 N-terminal" evidence="1">
    <location>
        <begin position="59"/>
        <end position="146"/>
    </location>
</feature>
<dbReference type="HOGENOM" id="CLU_006065_0_0_1"/>
<feature type="domain" description="Peptidase M16 C-terminal" evidence="2">
    <location>
        <begin position="812"/>
        <end position="926"/>
    </location>
</feature>
<dbReference type="Pfam" id="PF05193">
    <property type="entry name" value="Peptidase_M16_C"/>
    <property type="match status" value="2"/>
</dbReference>
<organism evidence="3 4">
    <name type="scientific">Botryobasidium botryosum (strain FD-172 SS1)</name>
    <dbReference type="NCBI Taxonomy" id="930990"/>
    <lineage>
        <taxon>Eukaryota</taxon>
        <taxon>Fungi</taxon>
        <taxon>Dikarya</taxon>
        <taxon>Basidiomycota</taxon>
        <taxon>Agaricomycotina</taxon>
        <taxon>Agaricomycetes</taxon>
        <taxon>Cantharellales</taxon>
        <taxon>Botryobasidiaceae</taxon>
        <taxon>Botryobasidium</taxon>
    </lineage>
</organism>
<dbReference type="GO" id="GO:0046872">
    <property type="term" value="F:metal ion binding"/>
    <property type="evidence" value="ECO:0007669"/>
    <property type="project" value="InterPro"/>
</dbReference>
<proteinExistence type="predicted"/>
<feature type="domain" description="Peptidase M16 C-terminal" evidence="2">
    <location>
        <begin position="198"/>
        <end position="389"/>
    </location>
</feature>
<name>A0A067N1S3_BOTB1</name>
<evidence type="ECO:0000313" key="4">
    <source>
        <dbReference type="Proteomes" id="UP000027195"/>
    </source>
</evidence>
<reference evidence="4" key="1">
    <citation type="journal article" date="2014" name="Proc. Natl. Acad. Sci. U.S.A.">
        <title>Extensive sampling of basidiomycete genomes demonstrates inadequacy of the white-rot/brown-rot paradigm for wood decay fungi.</title>
        <authorList>
            <person name="Riley R."/>
            <person name="Salamov A.A."/>
            <person name="Brown D.W."/>
            <person name="Nagy L.G."/>
            <person name="Floudas D."/>
            <person name="Held B.W."/>
            <person name="Levasseur A."/>
            <person name="Lombard V."/>
            <person name="Morin E."/>
            <person name="Otillar R."/>
            <person name="Lindquist E.A."/>
            <person name="Sun H."/>
            <person name="LaButti K.M."/>
            <person name="Schmutz J."/>
            <person name="Jabbour D."/>
            <person name="Luo H."/>
            <person name="Baker S.E."/>
            <person name="Pisabarro A.G."/>
            <person name="Walton J.D."/>
            <person name="Blanchette R.A."/>
            <person name="Henrissat B."/>
            <person name="Martin F."/>
            <person name="Cullen D."/>
            <person name="Hibbett D.S."/>
            <person name="Grigoriev I.V."/>
        </authorList>
    </citation>
    <scope>NUCLEOTIDE SEQUENCE [LARGE SCALE GENOMIC DNA]</scope>
    <source>
        <strain evidence="4">FD-172 SS1</strain>
    </source>
</reference>
<dbReference type="FunFam" id="3.30.830.10:FF:000031">
    <property type="entry name" value="Putative zinc metalloprotease"/>
    <property type="match status" value="1"/>
</dbReference>
<dbReference type="PANTHER" id="PTHR43016">
    <property type="entry name" value="PRESEQUENCE PROTEASE"/>
    <property type="match status" value="1"/>
</dbReference>
<evidence type="ECO:0008006" key="5">
    <source>
        <dbReference type="Google" id="ProtNLM"/>
    </source>
</evidence>
<gene>
    <name evidence="3" type="ORF">BOTBODRAFT_26896</name>
</gene>
<accession>A0A067N1S3</accession>
<evidence type="ECO:0000313" key="3">
    <source>
        <dbReference type="EMBL" id="KDQ20880.1"/>
    </source>
</evidence>
<dbReference type="InterPro" id="IPR011249">
    <property type="entry name" value="Metalloenz_LuxS/M16"/>
</dbReference>
<dbReference type="EMBL" id="KL198017">
    <property type="protein sequence ID" value="KDQ20880.1"/>
    <property type="molecule type" value="Genomic_DNA"/>
</dbReference>
<keyword evidence="4" id="KW-1185">Reference proteome</keyword>
<sequence length="1026" mass="113085">MTNEAVGNFVLVEHFKLKYADEITVSKWRSRESGLTVVHLDYSAPIVKGYFVVATEIFNDSGCPHTLEHLIFQGSENYPHKGTLGNLANRAFATHTNAGTTIDYTAYTISTAGSQGFLQLLPVYVDHILWPTLKPAGFTTEVYHINGKAQDAGVVYSEMQGRENTVDVLTARAQQSLFYPKTSAYRSEVGGMMEALRKLTLEEIRNYHATYYVPHNLCLIIAGSLSTETLLDTVNKEVEPVIAAHGQAKGPRPGGWRRPFLETPSAETPKIQGEKQTETIEFPEKDESAGKVLLTFVGPLPNAFLERKAIDILGTYLTDSPVSPLTREYVEISSPLCARVYFSQDICASFCGLDVEIDSVPTEHLETIDERLKGSLKRIVEKGIDMERMRVVLKTGRLKLSSELESNGGDRFYLDVIRDFLYGREDGKELQASMWELGYYDALDGWSSGQWADILRKYYIDAPSIVIRGKPSAQLADRLEAEEKARIAKQSERLGPEGLVRLEKELEAAKKENDAPIPAEVLIKFPVPDIKSISWIPVQSVRNDSDKSLVRLTEELEELAKHLAGDAADLPYFVQFDHVKSEFVSVTAYLSTASLPDRLRPYVAIYLSSFFSLPVVRADDTKLSHEDVINQLKKGTVSYNCGTGVGSLFKELVRIDLKVEISQYEFAIGWLHDLIFNAQFVAERLAVAIAKFQRILSEWKRDASRIVDSVLGSLTYDKTSTAQAKEVTALIEIIPKLAQDIKESPEAVIKDFEELRSRLINPTGLRFSVTGNVLAVNKPRGAWSENFPTPTETALVPVPLSKDTLSPLGKNPVKKAVVVTLPTTESSFAIHITNSISGFNHPEHPALCVAVEILQGGESFLWKSIRGAGLAYGANILLQLESGLLSFQLYRSPDSFKAFEEASKVVRGLADGSIVVEETSLEAAKSSLVCALARQVSTPARAASVSFVNQALKSVPQDHGRRTLEALQKITVSDVRDAIGKYILPLFNSSSSIAVVVSGPAKVDEIAKGLMSVGFEVEKRTLPGSA</sequence>
<protein>
    <recommendedName>
        <fullName evidence="5">Mitochondrial presequence protease</fullName>
    </recommendedName>
</protein>
<dbReference type="Proteomes" id="UP000027195">
    <property type="component" value="Unassembled WGS sequence"/>
</dbReference>
<dbReference type="STRING" id="930990.A0A067N1S3"/>
<dbReference type="InParanoid" id="A0A067N1S3"/>
<dbReference type="SUPFAM" id="SSF63411">
    <property type="entry name" value="LuxS/MPP-like metallohydrolase"/>
    <property type="match status" value="4"/>
</dbReference>
<dbReference type="InterPro" id="IPR007863">
    <property type="entry name" value="Peptidase_M16_C"/>
</dbReference>
<dbReference type="AlphaFoldDB" id="A0A067N1S3"/>
<dbReference type="FunCoup" id="A0A067N1S3">
    <property type="interactions" value="8"/>
</dbReference>
<dbReference type="Gene3D" id="3.30.830.10">
    <property type="entry name" value="Metalloenzyme, LuxS/M16 peptidase-like"/>
    <property type="match status" value="4"/>
</dbReference>
<dbReference type="OrthoDB" id="4953at2759"/>
<dbReference type="Pfam" id="PF00675">
    <property type="entry name" value="Peptidase_M16"/>
    <property type="match status" value="1"/>
</dbReference>
<dbReference type="PANTHER" id="PTHR43016:SF16">
    <property type="entry name" value="METALLOPROTEASE, PUTATIVE (AFU_ORTHOLOGUE AFUA_4G07610)-RELATED"/>
    <property type="match status" value="1"/>
</dbReference>